<feature type="domain" description="PPIase FKBP-type" evidence="11">
    <location>
        <begin position="6"/>
        <end position="87"/>
    </location>
</feature>
<dbReference type="Gene3D" id="3.10.50.40">
    <property type="match status" value="1"/>
</dbReference>
<evidence type="ECO:0000259" key="11">
    <source>
        <dbReference type="PROSITE" id="PS50059"/>
    </source>
</evidence>
<evidence type="ECO:0000256" key="2">
    <source>
        <dbReference type="ARBA" id="ARBA00004496"/>
    </source>
</evidence>
<keyword evidence="5 9" id="KW-0697">Rotamase</keyword>
<dbReference type="PANTHER" id="PTHR47861">
    <property type="entry name" value="FKBP-TYPE PEPTIDYL-PROLYL CIS-TRANS ISOMERASE SLYD"/>
    <property type="match status" value="1"/>
</dbReference>
<keyword evidence="7 9" id="KW-0413">Isomerase</keyword>
<dbReference type="AlphaFoldDB" id="A0A4R8M1U8"/>
<accession>A0A4R8M1U8</accession>
<dbReference type="OrthoDB" id="280278at2"/>
<evidence type="ECO:0000256" key="6">
    <source>
        <dbReference type="ARBA" id="ARBA00023186"/>
    </source>
</evidence>
<evidence type="ECO:0000256" key="10">
    <source>
        <dbReference type="RuleBase" id="RU003915"/>
    </source>
</evidence>
<name>A0A4R8M1U8_9BACT</name>
<dbReference type="GO" id="GO:0005737">
    <property type="term" value="C:cytoplasm"/>
    <property type="evidence" value="ECO:0007669"/>
    <property type="project" value="UniProtKB-SubCell"/>
</dbReference>
<keyword evidence="13" id="KW-1185">Reference proteome</keyword>
<dbReference type="GO" id="GO:0042026">
    <property type="term" value="P:protein refolding"/>
    <property type="evidence" value="ECO:0007669"/>
    <property type="project" value="UniProtKB-ARBA"/>
</dbReference>
<gene>
    <name evidence="12" type="ORF">C8D99_11835</name>
</gene>
<evidence type="ECO:0000256" key="1">
    <source>
        <dbReference type="ARBA" id="ARBA00000971"/>
    </source>
</evidence>
<comment type="caution">
    <text evidence="12">The sequence shown here is derived from an EMBL/GenBank/DDBJ whole genome shotgun (WGS) entry which is preliminary data.</text>
</comment>
<evidence type="ECO:0000256" key="5">
    <source>
        <dbReference type="ARBA" id="ARBA00023110"/>
    </source>
</evidence>
<dbReference type="InterPro" id="IPR046357">
    <property type="entry name" value="PPIase_dom_sf"/>
</dbReference>
<sequence length="142" mass="15380">MIAEKGKKIRVHYTGTLSDGEVFDSSRGRPPLEFTVGAGQMIPGFDSGVVGMKVGEERTLVLPPDQAYGSKRDDMVFTVSRDVMPKNYEPSVGDSLQMMTRGGSPMSVTVASVGEDSVELDANHRLAGKELTFQVELVEIVE</sequence>
<comment type="subcellular location">
    <subcellularLocation>
        <location evidence="2">Cytoplasm</location>
    </subcellularLocation>
</comment>
<dbReference type="Proteomes" id="UP000295066">
    <property type="component" value="Unassembled WGS sequence"/>
</dbReference>
<organism evidence="12 13">
    <name type="scientific">Aminivibrio pyruvatiphilus</name>
    <dbReference type="NCBI Taxonomy" id="1005740"/>
    <lineage>
        <taxon>Bacteria</taxon>
        <taxon>Thermotogati</taxon>
        <taxon>Synergistota</taxon>
        <taxon>Synergistia</taxon>
        <taxon>Synergistales</taxon>
        <taxon>Aminobacteriaceae</taxon>
        <taxon>Aminivibrio</taxon>
    </lineage>
</organism>
<dbReference type="EMBL" id="SORI01000018">
    <property type="protein sequence ID" value="TDY56679.1"/>
    <property type="molecule type" value="Genomic_DNA"/>
</dbReference>
<dbReference type="GO" id="GO:0003755">
    <property type="term" value="F:peptidyl-prolyl cis-trans isomerase activity"/>
    <property type="evidence" value="ECO:0007669"/>
    <property type="project" value="UniProtKB-UniRule"/>
</dbReference>
<evidence type="ECO:0000256" key="9">
    <source>
        <dbReference type="PROSITE-ProRule" id="PRU00277"/>
    </source>
</evidence>
<keyword evidence="4" id="KW-0963">Cytoplasm</keyword>
<comment type="function">
    <text evidence="8">Also involved in hydrogenase metallocenter assembly, probably by participating in the nickel insertion step. This function in hydrogenase biosynthesis requires chaperone activity and the presence of the metal-binding domain, but not PPIase activity.</text>
</comment>
<dbReference type="Pfam" id="PF00254">
    <property type="entry name" value="FKBP_C"/>
    <property type="match status" value="1"/>
</dbReference>
<dbReference type="PANTHER" id="PTHR47861:SF3">
    <property type="entry name" value="FKBP-TYPE PEPTIDYL-PROLYL CIS-TRANS ISOMERASE SLYD"/>
    <property type="match status" value="1"/>
</dbReference>
<dbReference type="EC" id="5.2.1.8" evidence="10"/>
<dbReference type="RefSeq" id="WP_133958586.1">
    <property type="nucleotide sequence ID" value="NZ_SORI01000018.1"/>
</dbReference>
<evidence type="ECO:0000313" key="12">
    <source>
        <dbReference type="EMBL" id="TDY56679.1"/>
    </source>
</evidence>
<comment type="catalytic activity">
    <reaction evidence="1 9 10">
        <text>[protein]-peptidylproline (omega=180) = [protein]-peptidylproline (omega=0)</text>
        <dbReference type="Rhea" id="RHEA:16237"/>
        <dbReference type="Rhea" id="RHEA-COMP:10747"/>
        <dbReference type="Rhea" id="RHEA-COMP:10748"/>
        <dbReference type="ChEBI" id="CHEBI:83833"/>
        <dbReference type="ChEBI" id="CHEBI:83834"/>
        <dbReference type="EC" id="5.2.1.8"/>
    </reaction>
</comment>
<proteinExistence type="inferred from homology"/>
<comment type="similarity">
    <text evidence="3 10">Belongs to the FKBP-type PPIase family.</text>
</comment>
<dbReference type="PROSITE" id="PS50059">
    <property type="entry name" value="FKBP_PPIASE"/>
    <property type="match status" value="1"/>
</dbReference>
<evidence type="ECO:0000256" key="4">
    <source>
        <dbReference type="ARBA" id="ARBA00022490"/>
    </source>
</evidence>
<evidence type="ECO:0000256" key="8">
    <source>
        <dbReference type="ARBA" id="ARBA00037071"/>
    </source>
</evidence>
<evidence type="ECO:0000256" key="3">
    <source>
        <dbReference type="ARBA" id="ARBA00006577"/>
    </source>
</evidence>
<evidence type="ECO:0000313" key="13">
    <source>
        <dbReference type="Proteomes" id="UP000295066"/>
    </source>
</evidence>
<evidence type="ECO:0000256" key="7">
    <source>
        <dbReference type="ARBA" id="ARBA00023235"/>
    </source>
</evidence>
<dbReference type="InterPro" id="IPR001179">
    <property type="entry name" value="PPIase_FKBP_dom"/>
</dbReference>
<dbReference type="SUPFAM" id="SSF54534">
    <property type="entry name" value="FKBP-like"/>
    <property type="match status" value="1"/>
</dbReference>
<reference evidence="12 13" key="1">
    <citation type="submission" date="2019-03" db="EMBL/GenBank/DDBJ databases">
        <title>Genomic Encyclopedia of Type Strains, Phase IV (KMG-IV): sequencing the most valuable type-strain genomes for metagenomic binning, comparative biology and taxonomic classification.</title>
        <authorList>
            <person name="Goeker M."/>
        </authorList>
    </citation>
    <scope>NUCLEOTIDE SEQUENCE [LARGE SCALE GENOMIC DNA]</scope>
    <source>
        <strain evidence="12 13">DSM 25964</strain>
    </source>
</reference>
<protein>
    <recommendedName>
        <fullName evidence="10">Peptidyl-prolyl cis-trans isomerase</fullName>
        <ecNumber evidence="10">5.2.1.8</ecNumber>
    </recommendedName>
</protein>
<keyword evidence="6" id="KW-0143">Chaperone</keyword>